<feature type="disulfide bond" evidence="14">
    <location>
        <begin position="490"/>
        <end position="502"/>
    </location>
</feature>
<dbReference type="InterPro" id="IPR018056">
    <property type="entry name" value="Kringle_CS"/>
</dbReference>
<dbReference type="InterPro" id="IPR036055">
    <property type="entry name" value="LDL_receptor-like_sf"/>
</dbReference>
<feature type="disulfide bond" evidence="14">
    <location>
        <begin position="509"/>
        <end position="524"/>
    </location>
</feature>
<dbReference type="GO" id="GO:0005886">
    <property type="term" value="C:plasma membrane"/>
    <property type="evidence" value="ECO:0007669"/>
    <property type="project" value="UniProtKB-SubCell"/>
</dbReference>
<dbReference type="Pfam" id="PF00629">
    <property type="entry name" value="MAM"/>
    <property type="match status" value="1"/>
</dbReference>
<evidence type="ECO:0000256" key="17">
    <source>
        <dbReference type="SAM" id="SignalP"/>
    </source>
</evidence>
<dbReference type="PROSITE" id="PS50262">
    <property type="entry name" value="G_PROTEIN_RECEP_F1_2"/>
    <property type="match status" value="1"/>
</dbReference>
<keyword evidence="10 13" id="KW-1015">Disulfide bond</keyword>
<keyword evidence="11 15" id="KW-0675">Receptor</keyword>
<evidence type="ECO:0000256" key="8">
    <source>
        <dbReference type="ARBA" id="ARBA00023040"/>
    </source>
</evidence>
<feature type="disulfide bond" evidence="14">
    <location>
        <begin position="736"/>
        <end position="748"/>
    </location>
</feature>
<dbReference type="Pfam" id="PF00001">
    <property type="entry name" value="7tm_1"/>
    <property type="match status" value="1"/>
</dbReference>
<feature type="domain" description="Kringle" evidence="19">
    <location>
        <begin position="112"/>
        <end position="187"/>
    </location>
</feature>
<dbReference type="PANTHER" id="PTHR24372">
    <property type="entry name" value="GLYCOPROTEIN HORMONE RECEPTOR"/>
    <property type="match status" value="1"/>
</dbReference>
<dbReference type="InterPro" id="IPR023415">
    <property type="entry name" value="LDLR_class-A_CS"/>
</dbReference>
<evidence type="ECO:0000256" key="14">
    <source>
        <dbReference type="PROSITE-ProRule" id="PRU00124"/>
    </source>
</evidence>
<comment type="caution">
    <text evidence="13">Lacks conserved residue(s) required for the propagation of feature annotation.</text>
</comment>
<dbReference type="PRINTS" id="PR00237">
    <property type="entry name" value="GPCRRHODOPSN"/>
</dbReference>
<keyword evidence="2" id="KW-1003">Cell membrane</keyword>
<dbReference type="PROSITE" id="PS01209">
    <property type="entry name" value="LDLRA_1"/>
    <property type="match status" value="1"/>
</dbReference>
<dbReference type="SUPFAM" id="SSF57424">
    <property type="entry name" value="LDL receptor-like module"/>
    <property type="match status" value="2"/>
</dbReference>
<dbReference type="PROSITE" id="PS00021">
    <property type="entry name" value="KRINGLE_1"/>
    <property type="match status" value="3"/>
</dbReference>
<evidence type="ECO:0000256" key="12">
    <source>
        <dbReference type="ARBA" id="ARBA00023224"/>
    </source>
</evidence>
<keyword evidence="9 16" id="KW-0472">Membrane</keyword>
<dbReference type="Proteomes" id="UP000005408">
    <property type="component" value="Unassembled WGS sequence"/>
</dbReference>
<dbReference type="PROSITE" id="PS50060">
    <property type="entry name" value="MAM_2"/>
    <property type="match status" value="1"/>
</dbReference>
<evidence type="ECO:0000259" key="18">
    <source>
        <dbReference type="PROSITE" id="PS50060"/>
    </source>
</evidence>
<keyword evidence="12 15" id="KW-0807">Transducer</keyword>
<dbReference type="InterPro" id="IPR000001">
    <property type="entry name" value="Kringle"/>
</dbReference>
<dbReference type="InterPro" id="IPR038178">
    <property type="entry name" value="Kringle_sf"/>
</dbReference>
<evidence type="ECO:0000256" key="4">
    <source>
        <dbReference type="ARBA" id="ARBA00022614"/>
    </source>
</evidence>
<dbReference type="SUPFAM" id="SSF52058">
    <property type="entry name" value="L domain-like"/>
    <property type="match status" value="1"/>
</dbReference>
<evidence type="ECO:0000256" key="1">
    <source>
        <dbReference type="ARBA" id="ARBA00004651"/>
    </source>
</evidence>
<evidence type="ECO:0000256" key="6">
    <source>
        <dbReference type="ARBA" id="ARBA00022737"/>
    </source>
</evidence>
<keyword evidence="3 13" id="KW-0420">Kringle</keyword>
<keyword evidence="4" id="KW-0433">Leucine-rich repeat</keyword>
<feature type="transmembrane region" description="Helical" evidence="16">
    <location>
        <begin position="944"/>
        <end position="964"/>
    </location>
</feature>
<dbReference type="SMART" id="SM00192">
    <property type="entry name" value="LDLa"/>
    <property type="match status" value="2"/>
</dbReference>
<dbReference type="CDD" id="cd00112">
    <property type="entry name" value="LDLa"/>
    <property type="match status" value="2"/>
</dbReference>
<evidence type="ECO:0000256" key="7">
    <source>
        <dbReference type="ARBA" id="ARBA00022989"/>
    </source>
</evidence>
<feature type="disulfide bond" evidence="14">
    <location>
        <begin position="743"/>
        <end position="761"/>
    </location>
</feature>
<feature type="domain" description="Kringle" evidence="19">
    <location>
        <begin position="29"/>
        <end position="105"/>
    </location>
</feature>
<feature type="transmembrane region" description="Helical" evidence="16">
    <location>
        <begin position="1190"/>
        <end position="1216"/>
    </location>
</feature>
<feature type="transmembrane region" description="Helical" evidence="16">
    <location>
        <begin position="1062"/>
        <end position="1084"/>
    </location>
</feature>
<evidence type="ECO:0000256" key="10">
    <source>
        <dbReference type="ARBA" id="ARBA00023157"/>
    </source>
</evidence>
<feature type="transmembrane region" description="Helical" evidence="16">
    <location>
        <begin position="1158"/>
        <end position="1184"/>
    </location>
</feature>
<dbReference type="CDD" id="cd15137">
    <property type="entry name" value="7tmA_Relaxin_R"/>
    <property type="match status" value="1"/>
</dbReference>
<protein>
    <recommendedName>
        <fullName evidence="23">Plasminogen</fullName>
    </recommendedName>
</protein>
<dbReference type="InterPro" id="IPR013806">
    <property type="entry name" value="Kringle-like"/>
</dbReference>
<dbReference type="SUPFAM" id="SSF57440">
    <property type="entry name" value="Kringle-like"/>
    <property type="match status" value="4"/>
</dbReference>
<dbReference type="InterPro" id="IPR000276">
    <property type="entry name" value="GPCR_Rhodpsn"/>
</dbReference>
<dbReference type="SUPFAM" id="SSF49899">
    <property type="entry name" value="Concanavalin A-like lectins/glucanases"/>
    <property type="match status" value="1"/>
</dbReference>
<dbReference type="Pfam" id="PF00057">
    <property type="entry name" value="Ldl_recept_a"/>
    <property type="match status" value="1"/>
</dbReference>
<feature type="transmembrane region" description="Helical" evidence="16">
    <location>
        <begin position="1113"/>
        <end position="1137"/>
    </location>
</feature>
<dbReference type="SMART" id="SM00137">
    <property type="entry name" value="MAM"/>
    <property type="match status" value="1"/>
</dbReference>
<dbReference type="Gene3D" id="2.40.20.10">
    <property type="entry name" value="Plasminogen Kringle 4"/>
    <property type="match status" value="4"/>
</dbReference>
<feature type="disulfide bond" evidence="13">
    <location>
        <begin position="159"/>
        <end position="182"/>
    </location>
</feature>
<evidence type="ECO:0000256" key="15">
    <source>
        <dbReference type="RuleBase" id="RU000688"/>
    </source>
</evidence>
<dbReference type="PROSITE" id="PS51450">
    <property type="entry name" value="LRR"/>
    <property type="match status" value="1"/>
</dbReference>
<evidence type="ECO:0000256" key="9">
    <source>
        <dbReference type="ARBA" id="ARBA00023136"/>
    </source>
</evidence>
<organism evidence="21 22">
    <name type="scientific">Magallana gigas</name>
    <name type="common">Pacific oyster</name>
    <name type="synonym">Crassostrea gigas</name>
    <dbReference type="NCBI Taxonomy" id="29159"/>
    <lineage>
        <taxon>Eukaryota</taxon>
        <taxon>Metazoa</taxon>
        <taxon>Spiralia</taxon>
        <taxon>Lophotrochozoa</taxon>
        <taxon>Mollusca</taxon>
        <taxon>Bivalvia</taxon>
        <taxon>Autobranchia</taxon>
        <taxon>Pteriomorphia</taxon>
        <taxon>Ostreida</taxon>
        <taxon>Ostreoidea</taxon>
        <taxon>Ostreidae</taxon>
        <taxon>Magallana</taxon>
    </lineage>
</organism>
<feature type="transmembrane region" description="Helical" evidence="16">
    <location>
        <begin position="976"/>
        <end position="998"/>
    </location>
</feature>
<feature type="domain" description="MAM" evidence="18">
    <location>
        <begin position="586"/>
        <end position="732"/>
    </location>
</feature>
<dbReference type="PROSITE" id="PS50068">
    <property type="entry name" value="LDLRA_2"/>
    <property type="match status" value="2"/>
</dbReference>
<dbReference type="CDD" id="cd00108">
    <property type="entry name" value="KR"/>
    <property type="match status" value="3"/>
</dbReference>
<evidence type="ECO:0000256" key="2">
    <source>
        <dbReference type="ARBA" id="ARBA00022475"/>
    </source>
</evidence>
<evidence type="ECO:0000256" key="16">
    <source>
        <dbReference type="SAM" id="Phobius"/>
    </source>
</evidence>
<dbReference type="InterPro" id="IPR000998">
    <property type="entry name" value="MAM_dom"/>
</dbReference>
<dbReference type="Pfam" id="PF13855">
    <property type="entry name" value="LRR_8"/>
    <property type="match status" value="1"/>
</dbReference>
<dbReference type="Pfam" id="PF00051">
    <property type="entry name" value="Kringle"/>
    <property type="match status" value="4"/>
</dbReference>
<feature type="domain" description="G-protein coupled receptors family 1 profile" evidence="20">
    <location>
        <begin position="955"/>
        <end position="1210"/>
    </location>
</feature>
<keyword evidence="7 16" id="KW-1133">Transmembrane helix</keyword>
<feature type="chain" id="PRO_5036444424" description="Plasminogen" evidence="17">
    <location>
        <begin position="20"/>
        <end position="1242"/>
    </location>
</feature>
<dbReference type="PANTHER" id="PTHR24372:SF77">
    <property type="entry name" value="G-PROTEIN COUPLED RECEPTORS FAMILY 1 PROFILE DOMAIN-CONTAINING PROTEIN"/>
    <property type="match status" value="1"/>
</dbReference>
<dbReference type="InterPro" id="IPR002172">
    <property type="entry name" value="LDrepeatLR_classA_rpt"/>
</dbReference>
<keyword evidence="5 15" id="KW-0812">Transmembrane</keyword>
<evidence type="ECO:0000259" key="19">
    <source>
        <dbReference type="PROSITE" id="PS50070"/>
    </source>
</evidence>
<proteinExistence type="inferred from homology"/>
<dbReference type="InterPro" id="IPR013320">
    <property type="entry name" value="ConA-like_dom_sf"/>
</dbReference>
<keyword evidence="22" id="KW-1185">Reference proteome</keyword>
<reference evidence="21" key="1">
    <citation type="submission" date="2022-08" db="UniProtKB">
        <authorList>
            <consortium name="EnsemblMetazoa"/>
        </authorList>
    </citation>
    <scope>IDENTIFICATION</scope>
    <source>
        <strain evidence="21">05x7-T-G4-1.051#20</strain>
    </source>
</reference>
<evidence type="ECO:0000256" key="13">
    <source>
        <dbReference type="PROSITE-ProRule" id="PRU00121"/>
    </source>
</evidence>
<dbReference type="GO" id="GO:0007189">
    <property type="term" value="P:adenylate cyclase-activating G protein-coupled receptor signaling pathway"/>
    <property type="evidence" value="ECO:0007669"/>
    <property type="project" value="TreeGrafter"/>
</dbReference>
<accession>A0A8W8NT38</accession>
<feature type="signal peptide" evidence="17">
    <location>
        <begin position="1"/>
        <end position="19"/>
    </location>
</feature>
<dbReference type="PROSITE" id="PS50070">
    <property type="entry name" value="KRINGLE_2"/>
    <property type="match status" value="4"/>
</dbReference>
<feature type="disulfide bond" evidence="13">
    <location>
        <begin position="245"/>
        <end position="268"/>
    </location>
</feature>
<feature type="disulfide bond" evidence="13">
    <location>
        <begin position="49"/>
        <end position="88"/>
    </location>
</feature>
<comment type="similarity">
    <text evidence="15">Belongs to the G-protein coupled receptor 1 family.</text>
</comment>
<feature type="domain" description="Kringle" evidence="19">
    <location>
        <begin position="283"/>
        <end position="351"/>
    </location>
</feature>
<name>A0A8W8NT38_MAGGI</name>
<dbReference type="SMART" id="SM00130">
    <property type="entry name" value="KR"/>
    <property type="match status" value="4"/>
</dbReference>
<dbReference type="InterPro" id="IPR017452">
    <property type="entry name" value="GPCR_Rhodpsn_7TM"/>
</dbReference>
<feature type="domain" description="Kringle" evidence="19">
    <location>
        <begin position="199"/>
        <end position="273"/>
    </location>
</feature>
<dbReference type="SUPFAM" id="SSF81321">
    <property type="entry name" value="Family A G protein-coupled receptor-like"/>
    <property type="match status" value="1"/>
</dbReference>
<evidence type="ECO:0008006" key="23">
    <source>
        <dbReference type="Google" id="ProtNLM"/>
    </source>
</evidence>
<evidence type="ECO:0000313" key="21">
    <source>
        <dbReference type="EnsemblMetazoa" id="G9327.1:cds"/>
    </source>
</evidence>
<dbReference type="Gene3D" id="4.10.400.10">
    <property type="entry name" value="Low-density Lipoprotein Receptor"/>
    <property type="match status" value="2"/>
</dbReference>
<dbReference type="Gene3D" id="1.20.1070.10">
    <property type="entry name" value="Rhodopsin 7-helix transmembrane proteins"/>
    <property type="match status" value="1"/>
</dbReference>
<sequence>MRTLLLSILLMYPIHESGTSEVDFSKCKLTSEGLDYRGNVSTTVSGRTCQRWDEQYPWNHNYNLIGGNSEHENYCRNPIAGEQPTPWCYTSDENVAKELCDIPICECRDTHNGEAYIGNTSHTLDGSQCVRWDSVNESDSDYLNVKYLKGSKSAHGNFCRNPNNDTAPWCYTATVGGSWNYCNIPFCKRSSSECLRNPNGFDYFGTENKTVDNIECQCWDTVEPHRHNFSMGFMGLSASEHENYCRNPNDDLMPWCYTINSTIRFQYCNIPNCPERDCRITEKGINYRGKQQTTRDGTQCRRWDSLGNSPFSFPAASVSAQENYCRNPDHDSAPWCLTRDSGWQYCDVPFCFNDSYSCVFSKENCSFEQLSNNATEWVLETAEEQTTLVLTITENMTSLQNVLPSLRLPKLRFTKTGSCLQMNYRSHGIGLTVRTDKKNFTSLSGSEEWKFIKVNIDNSEDTYQIIMTPTPITSSGVFAIKDIYISNIFCEDCFACLNDGSCIENGKFCDMIMDCLDNSDEENCVLECYNENKYEGFRKKTKFLHQCADDGTCKFNSRSKGKPGCFIYSEKHWEDCSVPKCKVERLKCDFENDMCNWKFPEHGVKWNQHQSAEIDDEGVVSAKFLTTSSNEGEKAVLYSAPQPASSDTSCLSMSYLGQNVRLQLYITQGTQYTRNKTVFERRDVDSKLFTKKSIQTPTNTPYMVILVITPKANRSGTIEIGKISYEKGICADKDPCSITQFQCDDGSCISVGVFCNGLTDCPNQEDESTCKYNNKTSCLDNNSGCPKRCPAHCQCDGFNFKCSFPENVAKEVRVLDLSLNSFNVESLENFGMLVHLNLSRCNLSDSSLKVKLQVLDLSGNGLENLEYDAFKGLESVKYLFIHNNELTVSRKMFQGLCNLEWMQTDSYIICCAKPLTVDSSKCISQRDSISSCEQLINVGFLAQMIWYMALFSVIGNAYVIYYRIQGSAIGNASQGGFVLHLSVSDFLMGVYLFIIAIADLEYRNIYGFKDSEWRHSTACTIAGFLATTSSEASVIFIFFITIERYLALKLPFSAGPVKKRRVILFVSLVAWLVAISFSVIPVLVYPDFYSRSTVCISLPLTPEKTSGWEYSTFLYIGFNMLVFMAILIGQLLIYIHVKQMGKKINNDNSKREMAVFKSLSYVVLSDTFCWIPIIIIGLLASGGVDISSDVYAWVIVLVLPINSALNPFIYTFSMIYRQKTRSQKSSNITLMGGTTENQEIRK</sequence>
<dbReference type="GO" id="GO:0009755">
    <property type="term" value="P:hormone-mediated signaling pathway"/>
    <property type="evidence" value="ECO:0007669"/>
    <property type="project" value="TreeGrafter"/>
</dbReference>
<comment type="subcellular location">
    <subcellularLocation>
        <location evidence="1">Cell membrane</location>
        <topology evidence="1">Multi-pass membrane protein</topology>
    </subcellularLocation>
</comment>
<evidence type="ECO:0000259" key="20">
    <source>
        <dbReference type="PROSITE" id="PS50262"/>
    </source>
</evidence>
<evidence type="ECO:0000256" key="5">
    <source>
        <dbReference type="ARBA" id="ARBA00022692"/>
    </source>
</evidence>
<dbReference type="PROSITE" id="PS00237">
    <property type="entry name" value="G_PROTEIN_RECEP_F1_1"/>
    <property type="match status" value="1"/>
</dbReference>
<dbReference type="EnsemblMetazoa" id="G9327.1">
    <property type="protein sequence ID" value="G9327.1:cds"/>
    <property type="gene ID" value="G9327"/>
</dbReference>
<keyword evidence="8 15" id="KW-0297">G-protein coupled receptor</keyword>
<keyword evidence="6" id="KW-0677">Repeat</keyword>
<evidence type="ECO:0000313" key="22">
    <source>
        <dbReference type="Proteomes" id="UP000005408"/>
    </source>
</evidence>
<dbReference type="InterPro" id="IPR032675">
    <property type="entry name" value="LRR_dom_sf"/>
</dbReference>
<feature type="disulfide bond" evidence="14">
    <location>
        <begin position="755"/>
        <end position="770"/>
    </location>
</feature>
<dbReference type="Gene3D" id="2.60.120.200">
    <property type="match status" value="2"/>
</dbReference>
<dbReference type="InterPro" id="IPR001611">
    <property type="entry name" value="Leu-rich_rpt"/>
</dbReference>
<dbReference type="AlphaFoldDB" id="A0A8W8NT38"/>
<dbReference type="Gene3D" id="3.80.10.10">
    <property type="entry name" value="Ribonuclease Inhibitor"/>
    <property type="match status" value="1"/>
</dbReference>
<feature type="transmembrane region" description="Helical" evidence="16">
    <location>
        <begin position="1018"/>
        <end position="1042"/>
    </location>
</feature>
<evidence type="ECO:0000256" key="3">
    <source>
        <dbReference type="ARBA" id="ARBA00022572"/>
    </source>
</evidence>
<keyword evidence="17" id="KW-0732">Signal</keyword>
<dbReference type="PRINTS" id="PR00018">
    <property type="entry name" value="KRINGLE"/>
</dbReference>
<evidence type="ECO:0000256" key="11">
    <source>
        <dbReference type="ARBA" id="ARBA00023170"/>
    </source>
</evidence>
<dbReference type="GO" id="GO:0008528">
    <property type="term" value="F:G protein-coupled peptide receptor activity"/>
    <property type="evidence" value="ECO:0007669"/>
    <property type="project" value="TreeGrafter"/>
</dbReference>